<dbReference type="STRING" id="1299341.SAMN05444005_101287"/>
<sequence length="251" mass="28277">MSENRPFVLTIAGFDPSAGAGILADIKTFEQLKTYGIAIPTACTIQTEHKFIKLDWVALEKILLQIELFLEEYEVKAIKIGIVSSLFDLKSIIQKIRSIDAHVPIIWDTVLKSTTDFSFLEIENQDDLESILKSIQLITPNHAEVVKLIPQGITVEENLNYLRNFTSILWKGGHKNYHKGTDILFTKDDEIWIEPLLENCSEKHGSGCVLSSAITAYLSLGENLEEACKKAKLYTETLLESNTSKLGYHYV</sequence>
<dbReference type="PANTHER" id="PTHR20858:SF17">
    <property type="entry name" value="HYDROXYMETHYLPYRIMIDINE_PHOSPHOMETHYLPYRIMIDINE KINASE THI20-RELATED"/>
    <property type="match status" value="1"/>
</dbReference>
<dbReference type="EMBL" id="FOEI01000001">
    <property type="protein sequence ID" value="SEP56283.1"/>
    <property type="molecule type" value="Genomic_DNA"/>
</dbReference>
<gene>
    <name evidence="4" type="ORF">SAMN05444005_101287</name>
</gene>
<dbReference type="GO" id="GO:0008972">
    <property type="term" value="F:phosphomethylpyrimidine kinase activity"/>
    <property type="evidence" value="ECO:0007669"/>
    <property type="project" value="InterPro"/>
</dbReference>
<accession>A0A1H8YW48</accession>
<dbReference type="Proteomes" id="UP000198648">
    <property type="component" value="Unassembled WGS sequence"/>
</dbReference>
<dbReference type="GO" id="GO:0005829">
    <property type="term" value="C:cytosol"/>
    <property type="evidence" value="ECO:0007669"/>
    <property type="project" value="TreeGrafter"/>
</dbReference>
<dbReference type="PANTHER" id="PTHR20858">
    <property type="entry name" value="PHOSPHOMETHYLPYRIMIDINE KINASE"/>
    <property type="match status" value="1"/>
</dbReference>
<keyword evidence="4" id="KW-0808">Transferase</keyword>
<proteinExistence type="predicted"/>
<evidence type="ECO:0000256" key="2">
    <source>
        <dbReference type="ARBA" id="ARBA00012135"/>
    </source>
</evidence>
<comment type="pathway">
    <text evidence="1">Cofactor biosynthesis; thiamine diphosphate biosynthesis.</text>
</comment>
<dbReference type="Gene3D" id="3.40.1190.20">
    <property type="match status" value="1"/>
</dbReference>
<reference evidence="4 5" key="1">
    <citation type="submission" date="2016-10" db="EMBL/GenBank/DDBJ databases">
        <authorList>
            <person name="de Groot N.N."/>
        </authorList>
    </citation>
    <scope>NUCLEOTIDE SEQUENCE [LARGE SCALE GENOMIC DNA]</scope>
    <source>
        <strain evidence="4 5">DSM 27078</strain>
    </source>
</reference>
<dbReference type="GO" id="GO:0008902">
    <property type="term" value="F:hydroxymethylpyrimidine kinase activity"/>
    <property type="evidence" value="ECO:0007669"/>
    <property type="project" value="UniProtKB-EC"/>
</dbReference>
<evidence type="ECO:0000313" key="4">
    <source>
        <dbReference type="EMBL" id="SEP56283.1"/>
    </source>
</evidence>
<evidence type="ECO:0000313" key="5">
    <source>
        <dbReference type="Proteomes" id="UP000198648"/>
    </source>
</evidence>
<evidence type="ECO:0000259" key="3">
    <source>
        <dbReference type="Pfam" id="PF08543"/>
    </source>
</evidence>
<dbReference type="GO" id="GO:0009228">
    <property type="term" value="P:thiamine biosynthetic process"/>
    <property type="evidence" value="ECO:0007669"/>
    <property type="project" value="InterPro"/>
</dbReference>
<dbReference type="RefSeq" id="WP_091464181.1">
    <property type="nucleotide sequence ID" value="NZ_FOEI01000001.1"/>
</dbReference>
<dbReference type="SUPFAM" id="SSF53613">
    <property type="entry name" value="Ribokinase-like"/>
    <property type="match status" value="1"/>
</dbReference>
<dbReference type="InterPro" id="IPR013749">
    <property type="entry name" value="PM/HMP-P_kinase-1"/>
</dbReference>
<evidence type="ECO:0000256" key="1">
    <source>
        <dbReference type="ARBA" id="ARBA00004948"/>
    </source>
</evidence>
<feature type="domain" description="Pyridoxamine kinase/Phosphomethylpyrimidine kinase" evidence="3">
    <location>
        <begin position="15"/>
        <end position="247"/>
    </location>
</feature>
<protein>
    <recommendedName>
        <fullName evidence="2">hydroxymethylpyrimidine kinase</fullName>
        <ecNumber evidence="2">2.7.1.49</ecNumber>
    </recommendedName>
</protein>
<dbReference type="OrthoDB" id="9810880at2"/>
<dbReference type="Pfam" id="PF08543">
    <property type="entry name" value="Phos_pyr_kin"/>
    <property type="match status" value="1"/>
</dbReference>
<dbReference type="CDD" id="cd01169">
    <property type="entry name" value="HMPP_kinase"/>
    <property type="match status" value="1"/>
</dbReference>
<dbReference type="InterPro" id="IPR004399">
    <property type="entry name" value="HMP/HMP-P_kinase_dom"/>
</dbReference>
<keyword evidence="5" id="KW-1185">Reference proteome</keyword>
<dbReference type="AlphaFoldDB" id="A0A1H8YW48"/>
<organism evidence="4 5">
    <name type="scientific">Flavobacterium urocaniciphilum</name>
    <dbReference type="NCBI Taxonomy" id="1299341"/>
    <lineage>
        <taxon>Bacteria</taxon>
        <taxon>Pseudomonadati</taxon>
        <taxon>Bacteroidota</taxon>
        <taxon>Flavobacteriia</taxon>
        <taxon>Flavobacteriales</taxon>
        <taxon>Flavobacteriaceae</taxon>
        <taxon>Flavobacterium</taxon>
    </lineage>
</organism>
<name>A0A1H8YW48_9FLAO</name>
<dbReference type="InterPro" id="IPR029056">
    <property type="entry name" value="Ribokinase-like"/>
</dbReference>
<dbReference type="EC" id="2.7.1.49" evidence="2"/>
<keyword evidence="4" id="KW-0418">Kinase</keyword>